<dbReference type="GeneID" id="33554801"/>
<evidence type="ECO:0000313" key="14">
    <source>
        <dbReference type="Proteomes" id="UP000193218"/>
    </source>
</evidence>
<dbReference type="PANTHER" id="PTHR47549:SF2">
    <property type="entry name" value="GOLGI APPARATUS MEMBRANE PROTEIN TVP38"/>
    <property type="match status" value="1"/>
</dbReference>
<evidence type="ECO:0000256" key="11">
    <source>
        <dbReference type="SAM" id="Phobius"/>
    </source>
</evidence>
<proteinExistence type="inferred from homology"/>
<evidence type="ECO:0000256" key="6">
    <source>
        <dbReference type="ARBA" id="ARBA00022692"/>
    </source>
</evidence>
<evidence type="ECO:0000256" key="8">
    <source>
        <dbReference type="ARBA" id="ARBA00023034"/>
    </source>
</evidence>
<feature type="region of interest" description="Disordered" evidence="10">
    <location>
        <begin position="1"/>
        <end position="74"/>
    </location>
</feature>
<dbReference type="EMBL" id="NBSH01000009">
    <property type="protein sequence ID" value="ORX36092.1"/>
    <property type="molecule type" value="Genomic_DNA"/>
</dbReference>
<evidence type="ECO:0000259" key="12">
    <source>
        <dbReference type="Pfam" id="PF09335"/>
    </source>
</evidence>
<evidence type="ECO:0000256" key="5">
    <source>
        <dbReference type="ARBA" id="ARBA00020673"/>
    </source>
</evidence>
<gene>
    <name evidence="13" type="ORF">BD324DRAFT_523395</name>
</gene>
<evidence type="ECO:0000256" key="2">
    <source>
        <dbReference type="ARBA" id="ARBA00004653"/>
    </source>
</evidence>
<dbReference type="AlphaFoldDB" id="A0A1Y1UDK7"/>
<comment type="subcellular location">
    <subcellularLocation>
        <location evidence="2">Golgi apparatus membrane</location>
        <topology evidence="2">Multi-pass membrane protein</topology>
    </subcellularLocation>
</comment>
<feature type="compositionally biased region" description="Basic and acidic residues" evidence="10">
    <location>
        <begin position="633"/>
        <end position="644"/>
    </location>
</feature>
<feature type="region of interest" description="Disordered" evidence="10">
    <location>
        <begin position="616"/>
        <end position="669"/>
    </location>
</feature>
<feature type="compositionally biased region" description="Low complexity" evidence="10">
    <location>
        <begin position="49"/>
        <end position="64"/>
    </location>
</feature>
<dbReference type="InterPro" id="IPR032816">
    <property type="entry name" value="VTT_dom"/>
</dbReference>
<dbReference type="GO" id="GO:0000139">
    <property type="term" value="C:Golgi membrane"/>
    <property type="evidence" value="ECO:0007669"/>
    <property type="project" value="UniProtKB-SubCell"/>
</dbReference>
<dbReference type="OrthoDB" id="166803at2759"/>
<dbReference type="STRING" id="4999.A0A1Y1UDK7"/>
<keyword evidence="14" id="KW-1185">Reference proteome</keyword>
<evidence type="ECO:0000256" key="9">
    <source>
        <dbReference type="ARBA" id="ARBA00023136"/>
    </source>
</evidence>
<evidence type="ECO:0000256" key="1">
    <source>
        <dbReference type="ARBA" id="ARBA00002978"/>
    </source>
</evidence>
<feature type="domain" description="VTT" evidence="12">
    <location>
        <begin position="200"/>
        <end position="314"/>
    </location>
</feature>
<evidence type="ECO:0000313" key="13">
    <source>
        <dbReference type="EMBL" id="ORX36092.1"/>
    </source>
</evidence>
<reference evidence="13 14" key="1">
    <citation type="submission" date="2017-03" db="EMBL/GenBank/DDBJ databases">
        <title>Widespread Adenine N6-methylation of Active Genes in Fungi.</title>
        <authorList>
            <consortium name="DOE Joint Genome Institute"/>
            <person name="Mondo S.J."/>
            <person name="Dannebaum R.O."/>
            <person name="Kuo R.C."/>
            <person name="Louie K.B."/>
            <person name="Bewick A.J."/>
            <person name="Labutti K."/>
            <person name="Haridas S."/>
            <person name="Kuo A."/>
            <person name="Salamov A."/>
            <person name="Ahrendt S.R."/>
            <person name="Lau R."/>
            <person name="Bowen B.P."/>
            <person name="Lipzen A."/>
            <person name="Sullivan W."/>
            <person name="Andreopoulos W.B."/>
            <person name="Clum A."/>
            <person name="Lindquist E."/>
            <person name="Daum C."/>
            <person name="Northen T.R."/>
            <person name="Ramamoorthy G."/>
            <person name="Schmitz R.J."/>
            <person name="Gryganskyi A."/>
            <person name="Culley D."/>
            <person name="Magnuson J."/>
            <person name="James T.Y."/>
            <person name="O'Malley M.A."/>
            <person name="Stajich J.E."/>
            <person name="Spatafora J.W."/>
            <person name="Visel A."/>
            <person name="Grigoriev I.V."/>
        </authorList>
    </citation>
    <scope>NUCLEOTIDE SEQUENCE [LARGE SCALE GENOMIC DNA]</scope>
    <source>
        <strain evidence="13 14">NRRL Y-17943</strain>
    </source>
</reference>
<dbReference type="PANTHER" id="PTHR47549">
    <property type="entry name" value="GOLGI APPARATUS MEMBRANE PROTEIN TVP38-RELATED"/>
    <property type="match status" value="1"/>
</dbReference>
<keyword evidence="7 11" id="KW-1133">Transmembrane helix</keyword>
<dbReference type="InterPro" id="IPR051076">
    <property type="entry name" value="Golgi_membrane_TVP38/TMEM64"/>
</dbReference>
<dbReference type="RefSeq" id="XP_021870221.1">
    <property type="nucleotide sequence ID" value="XM_022012993.1"/>
</dbReference>
<feature type="transmembrane region" description="Helical" evidence="11">
    <location>
        <begin position="141"/>
        <end position="159"/>
    </location>
</feature>
<feature type="transmembrane region" description="Helical" evidence="11">
    <location>
        <begin position="219"/>
        <end position="243"/>
    </location>
</feature>
<feature type="compositionally biased region" description="Polar residues" evidence="10">
    <location>
        <begin position="65"/>
        <end position="74"/>
    </location>
</feature>
<evidence type="ECO:0000256" key="4">
    <source>
        <dbReference type="ARBA" id="ARBA00013533"/>
    </source>
</evidence>
<evidence type="ECO:0000256" key="3">
    <source>
        <dbReference type="ARBA" id="ARBA00008640"/>
    </source>
</evidence>
<dbReference type="InParanoid" id="A0A1Y1UDK7"/>
<organism evidence="13 14">
    <name type="scientific">Kockovaella imperatae</name>
    <dbReference type="NCBI Taxonomy" id="4999"/>
    <lineage>
        <taxon>Eukaryota</taxon>
        <taxon>Fungi</taxon>
        <taxon>Dikarya</taxon>
        <taxon>Basidiomycota</taxon>
        <taxon>Agaricomycotina</taxon>
        <taxon>Tremellomycetes</taxon>
        <taxon>Tremellales</taxon>
        <taxon>Cuniculitremaceae</taxon>
        <taxon>Kockovaella</taxon>
    </lineage>
</organism>
<comment type="similarity">
    <text evidence="3">Belongs to the TVP38/TMEM64 family.</text>
</comment>
<feature type="transmembrane region" description="Helical" evidence="11">
    <location>
        <begin position="292"/>
        <end position="313"/>
    </location>
</feature>
<comment type="function">
    <text evidence="1">Golgi membrane protein involved in vesicular trafficking and spindle migration.</text>
</comment>
<comment type="caution">
    <text evidence="13">The sequence shown here is derived from an EMBL/GenBank/DDBJ whole genome shotgun (WGS) entry which is preliminary data.</text>
</comment>
<accession>A0A1Y1UDK7</accession>
<evidence type="ECO:0000256" key="7">
    <source>
        <dbReference type="ARBA" id="ARBA00022989"/>
    </source>
</evidence>
<name>A0A1Y1UDK7_9TREE</name>
<keyword evidence="9 11" id="KW-0472">Membrane</keyword>
<evidence type="ECO:0000256" key="10">
    <source>
        <dbReference type="SAM" id="MobiDB-lite"/>
    </source>
</evidence>
<dbReference type="Pfam" id="PF09335">
    <property type="entry name" value="VTT_dom"/>
    <property type="match status" value="1"/>
</dbReference>
<dbReference type="Proteomes" id="UP000193218">
    <property type="component" value="Unassembled WGS sequence"/>
</dbReference>
<feature type="transmembrane region" description="Helical" evidence="11">
    <location>
        <begin position="180"/>
        <end position="213"/>
    </location>
</feature>
<feature type="region of interest" description="Disordered" evidence="10">
    <location>
        <begin position="434"/>
        <end position="461"/>
    </location>
</feature>
<feature type="transmembrane region" description="Helical" evidence="11">
    <location>
        <begin position="264"/>
        <end position="286"/>
    </location>
</feature>
<sequence length="669" mass="73579">MTLPRNVRLPRRIRFRNVSDSEPPPALSEDEGAAPPPPAYDDPSHATFPPIASSPIQSGPSQSSLHQSRSTDRLSISAASSIHHRNGMEGADHDRPPPSPLEAVDPNVIALILEDYRRTKEYVRELEWREARRKVLKRHLYKWYGLAIVVITISALLSAKHDTVVRFTEPLTRRIRSWPAGWLIPIAMLVVVSFPPLMGHEIIGILCGLVWGFGEGSGILVAGTFFGEVATWIAFKWFCTVRAKKFEKKNRLYWSLTQLIREKSFMFVLILRFSAVPGHIVTAVSASAGANVFSYCAAAILTLPKQLTITYLGSAFGTEDRRNTIISVCATFATLLMTVVAAVYVYYQMRLLMRRRNREEAMNLPQTVQDLNAITLDMDMTEVGDIGRRRTIHCHRGEFGHLAEKIGVFDSRDLLHSQKPWLFAGDVKDSRLGMGDWTTSSSGGGSMSGRGPQRSRSHPGPLNAEELKAFMTELESYRSTPAPPMVIIDDADAQNGYSDYTVSGPSRNPNRAPDIDGYIPLSTVRSAGSSTDGTSFDRGHRSLDLERLPMGGREIADDADAYAIMHGAKRPTGRGRGESRAALLGNHSIETPPLNAGPAGSRSIFEDEEFEARDVVSQDFGGSMEMRSPGSAKGKEREYGRSRGESGAALLGRPELEEASVDGDSLKGI</sequence>
<protein>
    <recommendedName>
        <fullName evidence="4">Golgi apparatus membrane protein TVP38</fullName>
    </recommendedName>
    <alternativeName>
        <fullName evidence="5">Golgi apparatus membrane protein tvp38</fullName>
    </alternativeName>
</protein>
<feature type="transmembrane region" description="Helical" evidence="11">
    <location>
        <begin position="325"/>
        <end position="347"/>
    </location>
</feature>
<keyword evidence="6 11" id="KW-0812">Transmembrane</keyword>
<keyword evidence="8" id="KW-0333">Golgi apparatus</keyword>